<proteinExistence type="predicted"/>
<evidence type="ECO:0000313" key="2">
    <source>
        <dbReference type="EMBL" id="MPL81385.1"/>
    </source>
</evidence>
<comment type="caution">
    <text evidence="2">The sequence shown here is derived from an EMBL/GenBank/DDBJ whole genome shotgun (WGS) entry which is preliminary data.</text>
</comment>
<organism evidence="2">
    <name type="scientific">bioreactor metagenome</name>
    <dbReference type="NCBI Taxonomy" id="1076179"/>
    <lineage>
        <taxon>unclassified sequences</taxon>
        <taxon>metagenomes</taxon>
        <taxon>ecological metagenomes</taxon>
    </lineage>
</organism>
<sequence>MDKDNQTVSNSPAPSGALRKTLAEKMLSLQRQKQRLTQKAAALNKEARKERTGQLIAWGIMVESRYRNAAPEHRERLISAVREFLKDRNLSRALAGFARLDDEISQEKTSQDETS</sequence>
<dbReference type="EMBL" id="VSSQ01000149">
    <property type="protein sequence ID" value="MPL81385.1"/>
    <property type="molecule type" value="Genomic_DNA"/>
</dbReference>
<protein>
    <recommendedName>
        <fullName evidence="3">Mobilization protein C</fullName>
    </recommendedName>
</protein>
<feature type="coiled-coil region" evidence="1">
    <location>
        <begin position="19"/>
        <end position="46"/>
    </location>
</feature>
<evidence type="ECO:0008006" key="3">
    <source>
        <dbReference type="Google" id="ProtNLM"/>
    </source>
</evidence>
<keyword evidence="1" id="KW-0175">Coiled coil</keyword>
<gene>
    <name evidence="2" type="ORF">SDC9_27302</name>
</gene>
<name>A0A644URL3_9ZZZZ</name>
<accession>A0A644URL3</accession>
<reference evidence="2" key="1">
    <citation type="submission" date="2019-08" db="EMBL/GenBank/DDBJ databases">
        <authorList>
            <person name="Kucharzyk K."/>
            <person name="Murdoch R.W."/>
            <person name="Higgins S."/>
            <person name="Loffler F."/>
        </authorList>
    </citation>
    <scope>NUCLEOTIDE SEQUENCE</scope>
</reference>
<dbReference type="AlphaFoldDB" id="A0A644URL3"/>
<evidence type="ECO:0000256" key="1">
    <source>
        <dbReference type="SAM" id="Coils"/>
    </source>
</evidence>